<proteinExistence type="predicted"/>
<dbReference type="RefSeq" id="WP_147332697.1">
    <property type="nucleotide sequence ID" value="NZ_CP011509.1"/>
</dbReference>
<evidence type="ECO:0000256" key="1">
    <source>
        <dbReference type="SAM" id="MobiDB-lite"/>
    </source>
</evidence>
<protein>
    <recommendedName>
        <fullName evidence="5">Lipoprotein</fullName>
    </recommendedName>
</protein>
<dbReference type="PROSITE" id="PS51257">
    <property type="entry name" value="PROKAR_LIPOPROTEIN"/>
    <property type="match status" value="1"/>
</dbReference>
<keyword evidence="2" id="KW-0732">Signal</keyword>
<gene>
    <name evidence="3" type="ORF">AA314_06114</name>
</gene>
<reference evidence="3 4" key="1">
    <citation type="submission" date="2015-05" db="EMBL/GenBank/DDBJ databases">
        <title>Genome assembly of Archangium gephyra DSM 2261.</title>
        <authorList>
            <person name="Sharma G."/>
            <person name="Subramanian S."/>
        </authorList>
    </citation>
    <scope>NUCLEOTIDE SEQUENCE [LARGE SCALE GENOMIC DNA]</scope>
    <source>
        <strain evidence="3 4">DSM 2261</strain>
    </source>
</reference>
<organism evidence="3 4">
    <name type="scientific">Archangium gephyra</name>
    <dbReference type="NCBI Taxonomy" id="48"/>
    <lineage>
        <taxon>Bacteria</taxon>
        <taxon>Pseudomonadati</taxon>
        <taxon>Myxococcota</taxon>
        <taxon>Myxococcia</taxon>
        <taxon>Myxococcales</taxon>
        <taxon>Cystobacterineae</taxon>
        <taxon>Archangiaceae</taxon>
        <taxon>Archangium</taxon>
    </lineage>
</organism>
<accession>A0AAC8QBC6</accession>
<evidence type="ECO:0008006" key="5">
    <source>
        <dbReference type="Google" id="ProtNLM"/>
    </source>
</evidence>
<name>A0AAC8QBC6_9BACT</name>
<dbReference type="EMBL" id="CP011509">
    <property type="protein sequence ID" value="AKJ04488.1"/>
    <property type="molecule type" value="Genomic_DNA"/>
</dbReference>
<dbReference type="AlphaFoldDB" id="A0AAC8QBC6"/>
<feature type="signal peptide" evidence="2">
    <location>
        <begin position="1"/>
        <end position="23"/>
    </location>
</feature>
<evidence type="ECO:0000313" key="3">
    <source>
        <dbReference type="EMBL" id="AKJ04488.1"/>
    </source>
</evidence>
<evidence type="ECO:0000256" key="2">
    <source>
        <dbReference type="SAM" id="SignalP"/>
    </source>
</evidence>
<sequence length="484" mass="50495">MKMKYGWMLAGALLATACGGAVEGDVTQAETPAQVESALTIPTYGSLGAMAGTMEGAPIVVSNNPESVSREGLLLAMDQMSPADANTVRRVLSSVNLDPVGCPSGGLKEFAFYMHHLNQLGASARYYVFVEPAVPGTTVTFNAYGSAITQLDTGALDPGNSPSYFVSLANVLGSHPAGVGTAYGSRFINLSGQTITSEYGLVNLAANAGTSVDARIKVRSTNNTCMKVRVVAASATNASLALAYSLGKRAYAWGNIPTTSSTVGGAPCTDANSIGWGRPAGTYKYERWNASFATQTLTVANSVRGWKLLAAPTNREYIDSTGVSRCEPSTSDISPSSNAQRASALGYYSTNTSGQTEGRDSDPNSTANYGAEYKLRYPVTNSTGQCVEAKLLLTSYPGSNLCSAATTALTRHYDGAAKITQNGVVQPITRLFTKCPVGPVTTTIASKQLTANETVTWDVQFFVPGLISIPAGVLLTSCPCGQTC</sequence>
<feature type="chain" id="PRO_5042229443" description="Lipoprotein" evidence="2">
    <location>
        <begin position="24"/>
        <end position="484"/>
    </location>
</feature>
<evidence type="ECO:0000313" key="4">
    <source>
        <dbReference type="Proteomes" id="UP000035579"/>
    </source>
</evidence>
<feature type="region of interest" description="Disordered" evidence="1">
    <location>
        <begin position="321"/>
        <end position="340"/>
    </location>
</feature>
<dbReference type="Proteomes" id="UP000035579">
    <property type="component" value="Chromosome"/>
</dbReference>
<dbReference type="KEGG" id="age:AA314_06114"/>